<dbReference type="InterPro" id="IPR011006">
    <property type="entry name" value="CheY-like_superfamily"/>
</dbReference>
<dbReference type="GO" id="GO:0000160">
    <property type="term" value="P:phosphorelay signal transduction system"/>
    <property type="evidence" value="ECO:0007669"/>
    <property type="project" value="UniProtKB-KW"/>
</dbReference>
<dbReference type="Gene3D" id="1.25.40.10">
    <property type="entry name" value="Tetratricopeptide repeat domain"/>
    <property type="match status" value="1"/>
</dbReference>
<keyword evidence="5" id="KW-0597">Phosphoprotein</keyword>
<evidence type="ECO:0000313" key="7">
    <source>
        <dbReference type="EMBL" id="RKP53052.1"/>
    </source>
</evidence>
<dbReference type="Gene3D" id="3.40.50.2300">
    <property type="match status" value="1"/>
</dbReference>
<dbReference type="SMART" id="SM00448">
    <property type="entry name" value="REC"/>
    <property type="match status" value="1"/>
</dbReference>
<dbReference type="Pfam" id="PF03704">
    <property type="entry name" value="BTAD"/>
    <property type="match status" value="1"/>
</dbReference>
<dbReference type="SUPFAM" id="SSF48452">
    <property type="entry name" value="TPR-like"/>
    <property type="match status" value="1"/>
</dbReference>
<dbReference type="InterPro" id="IPR036388">
    <property type="entry name" value="WH-like_DNA-bd_sf"/>
</dbReference>
<dbReference type="InterPro" id="IPR011990">
    <property type="entry name" value="TPR-like_helical_dom_sf"/>
</dbReference>
<dbReference type="Pfam" id="PF00072">
    <property type="entry name" value="Response_reg"/>
    <property type="match status" value="1"/>
</dbReference>
<dbReference type="PANTHER" id="PTHR35807">
    <property type="entry name" value="TRANSCRIPTIONAL REGULATOR REDD-RELATED"/>
    <property type="match status" value="1"/>
</dbReference>
<evidence type="ECO:0000256" key="5">
    <source>
        <dbReference type="PROSITE-ProRule" id="PRU00169"/>
    </source>
</evidence>
<dbReference type="GO" id="GO:0006355">
    <property type="term" value="P:regulation of DNA-templated transcription"/>
    <property type="evidence" value="ECO:0007669"/>
    <property type="project" value="InterPro"/>
</dbReference>
<dbReference type="InterPro" id="IPR001789">
    <property type="entry name" value="Sig_transdc_resp-reg_receiver"/>
</dbReference>
<dbReference type="InterPro" id="IPR016032">
    <property type="entry name" value="Sig_transdc_resp-reg_C-effctor"/>
</dbReference>
<keyword evidence="2" id="KW-0805">Transcription regulation</keyword>
<dbReference type="OrthoDB" id="3190595at2"/>
<organism evidence="7 8">
    <name type="scientific">Cohnella endophytica</name>
    <dbReference type="NCBI Taxonomy" id="2419778"/>
    <lineage>
        <taxon>Bacteria</taxon>
        <taxon>Bacillati</taxon>
        <taxon>Bacillota</taxon>
        <taxon>Bacilli</taxon>
        <taxon>Bacillales</taxon>
        <taxon>Paenibacillaceae</taxon>
        <taxon>Cohnella</taxon>
    </lineage>
</organism>
<dbReference type="InterPro" id="IPR051677">
    <property type="entry name" value="AfsR-DnrI-RedD_regulator"/>
</dbReference>
<keyword evidence="3" id="KW-0238">DNA-binding</keyword>
<dbReference type="InterPro" id="IPR005158">
    <property type="entry name" value="BTAD"/>
</dbReference>
<dbReference type="SUPFAM" id="SSF46894">
    <property type="entry name" value="C-terminal effector domain of the bipartite response regulators"/>
    <property type="match status" value="1"/>
</dbReference>
<dbReference type="SUPFAM" id="SSF52172">
    <property type="entry name" value="CheY-like"/>
    <property type="match status" value="1"/>
</dbReference>
<sequence>MRAIVIDDERPALESLARLLERNGVDVVGAFQDPREALKQGGLHKVDVAFVDIEMPELNGLELAARLQSAEADIHIVFVTAYEQYAIEAFELAAADYLLKPVQLARLDVTIKRIQTMKFARSDKKDDKYPGTLCLLHRLGFMDGHGKQLEITWRTTKAKELFAYLLHAGDRAPNKDELLDRIWPDGEIEKAATLLHTTLYHVRQTMKNADLPLRIDYKEGRYKLVLPQGAKVDARLWEQAISEAVDQEDAERQQRLLLDEYRGDYLEMEGFLWAENERERLRALWLEHALHFASWMEVSQISVAIPLYQRIQARFPEIEEGYFGLMRLYDKLGHTSEVRHQYAKLTRMLEEDFGMRPTRSVAAWFDEWNGRKYS</sequence>
<feature type="modified residue" description="4-aspartylphosphate" evidence="5">
    <location>
        <position position="52"/>
    </location>
</feature>
<evidence type="ECO:0000256" key="4">
    <source>
        <dbReference type="ARBA" id="ARBA00023163"/>
    </source>
</evidence>
<evidence type="ECO:0000256" key="3">
    <source>
        <dbReference type="ARBA" id="ARBA00023125"/>
    </source>
</evidence>
<keyword evidence="8" id="KW-1185">Reference proteome</keyword>
<dbReference type="PANTHER" id="PTHR35807:SF2">
    <property type="entry name" value="TRANSCRIPTIONAL ACTIVATOR DOMAIN"/>
    <property type="match status" value="1"/>
</dbReference>
<evidence type="ECO:0000313" key="8">
    <source>
        <dbReference type="Proteomes" id="UP000282076"/>
    </source>
</evidence>
<reference evidence="7 8" key="1">
    <citation type="submission" date="2018-10" db="EMBL/GenBank/DDBJ databases">
        <title>Cohnella sp. M2MS4P-1, whole genome shotgun sequence.</title>
        <authorList>
            <person name="Tuo L."/>
        </authorList>
    </citation>
    <scope>NUCLEOTIDE SEQUENCE [LARGE SCALE GENOMIC DNA]</scope>
    <source>
        <strain evidence="7 8">M2MS4P-1</strain>
    </source>
</reference>
<keyword evidence="4" id="KW-0804">Transcription</keyword>
<evidence type="ECO:0000259" key="6">
    <source>
        <dbReference type="PROSITE" id="PS50110"/>
    </source>
</evidence>
<evidence type="ECO:0000256" key="1">
    <source>
        <dbReference type="ARBA" id="ARBA00023012"/>
    </source>
</evidence>
<name>A0A494XTB8_9BACL</name>
<comment type="caution">
    <text evidence="7">The sequence shown here is derived from an EMBL/GenBank/DDBJ whole genome shotgun (WGS) entry which is preliminary data.</text>
</comment>
<dbReference type="RefSeq" id="WP_120977796.1">
    <property type="nucleotide sequence ID" value="NZ_RBZM01000006.1"/>
</dbReference>
<proteinExistence type="predicted"/>
<dbReference type="GO" id="GO:0003677">
    <property type="term" value="F:DNA binding"/>
    <property type="evidence" value="ECO:0007669"/>
    <property type="project" value="UniProtKB-KW"/>
</dbReference>
<accession>A0A494XTB8</accession>
<gene>
    <name evidence="7" type="ORF">D7Z26_15055</name>
</gene>
<dbReference type="SMART" id="SM01043">
    <property type="entry name" value="BTAD"/>
    <property type="match status" value="1"/>
</dbReference>
<dbReference type="Gene3D" id="1.10.10.10">
    <property type="entry name" value="Winged helix-like DNA-binding domain superfamily/Winged helix DNA-binding domain"/>
    <property type="match status" value="1"/>
</dbReference>
<dbReference type="Proteomes" id="UP000282076">
    <property type="component" value="Unassembled WGS sequence"/>
</dbReference>
<evidence type="ECO:0000256" key="2">
    <source>
        <dbReference type="ARBA" id="ARBA00023015"/>
    </source>
</evidence>
<dbReference type="PROSITE" id="PS50110">
    <property type="entry name" value="RESPONSE_REGULATORY"/>
    <property type="match status" value="1"/>
</dbReference>
<keyword evidence="1" id="KW-0902">Two-component regulatory system</keyword>
<protein>
    <submittedName>
        <fullName evidence="7">Response regulator</fullName>
    </submittedName>
</protein>
<feature type="domain" description="Response regulatory" evidence="6">
    <location>
        <begin position="2"/>
        <end position="115"/>
    </location>
</feature>
<dbReference type="AlphaFoldDB" id="A0A494XTB8"/>
<dbReference type="EMBL" id="RBZM01000006">
    <property type="protein sequence ID" value="RKP53052.1"/>
    <property type="molecule type" value="Genomic_DNA"/>
</dbReference>